<dbReference type="RefSeq" id="WP_206898366.1">
    <property type="nucleotide sequence ID" value="NZ_JAFLWI010000005.1"/>
</dbReference>
<evidence type="ECO:0000313" key="2">
    <source>
        <dbReference type="Proteomes" id="UP000664832"/>
    </source>
</evidence>
<proteinExistence type="predicted"/>
<reference evidence="1 2" key="1">
    <citation type="submission" date="2021-03" db="EMBL/GenBank/DDBJ databases">
        <title>Enterococcal diversity collection.</title>
        <authorList>
            <person name="Gilmore M.S."/>
            <person name="Schwartzman J."/>
            <person name="Van Tyne D."/>
            <person name="Martin M."/>
            <person name="Earl A.M."/>
            <person name="Manson A.L."/>
            <person name="Straub T."/>
            <person name="Salamzade R."/>
            <person name="Saavedra J."/>
            <person name="Lebreton F."/>
            <person name="Prichula J."/>
            <person name="Schaufler K."/>
            <person name="Gaca A."/>
            <person name="Sgardioli B."/>
            <person name="Wagenaar J."/>
            <person name="Strong T."/>
        </authorList>
    </citation>
    <scope>NUCLEOTIDE SEQUENCE [LARGE SCALE GENOMIC DNA]</scope>
    <source>
        <strain evidence="1 2">MSG2901</strain>
    </source>
</reference>
<protein>
    <submittedName>
        <fullName evidence="1">Uncharacterized protein</fullName>
    </submittedName>
</protein>
<name>A0ABS3HYK7_9ENTE</name>
<dbReference type="EMBL" id="JAFLWI010000005">
    <property type="protein sequence ID" value="MBO0481548.1"/>
    <property type="molecule type" value="Genomic_DNA"/>
</dbReference>
<organism evidence="1 2">
    <name type="scientific">Candidatus Enterococcus courvalinii</name>
    <dbReference type="NCBI Taxonomy" id="2815329"/>
    <lineage>
        <taxon>Bacteria</taxon>
        <taxon>Bacillati</taxon>
        <taxon>Bacillota</taxon>
        <taxon>Bacilli</taxon>
        <taxon>Lactobacillales</taxon>
        <taxon>Enterococcaceae</taxon>
        <taxon>Enterococcus</taxon>
    </lineage>
</organism>
<keyword evidence="2" id="KW-1185">Reference proteome</keyword>
<gene>
    <name evidence="1" type="ORF">JZO71_04305</name>
</gene>
<comment type="caution">
    <text evidence="1">The sequence shown here is derived from an EMBL/GenBank/DDBJ whole genome shotgun (WGS) entry which is preliminary data.</text>
</comment>
<sequence>MKLIFFEGKTYLEPTEKMLLLLLAKRKGIYYGSGMRRLKHSCEIEVASKMLYQIYEGKTIIVKLPDCKISLKYLFMSRTKMLDQYIVYAEARKLYNKKVINQSSGDKTEENNVIKDLLSIQNTREVRSRSRKRNRVVGG</sequence>
<evidence type="ECO:0000313" key="1">
    <source>
        <dbReference type="EMBL" id="MBO0481548.1"/>
    </source>
</evidence>
<accession>A0ABS3HYK7</accession>
<dbReference type="Proteomes" id="UP000664832">
    <property type="component" value="Unassembled WGS sequence"/>
</dbReference>